<dbReference type="PANTHER" id="PTHR43201:SF5">
    <property type="entry name" value="MEDIUM-CHAIN ACYL-COA LIGASE ACSF2, MITOCHONDRIAL"/>
    <property type="match status" value="1"/>
</dbReference>
<reference evidence="8" key="1">
    <citation type="journal article" date="2019" name="Int. J. Syst. Evol. Microbiol.">
        <title>The Global Catalogue of Microorganisms (GCM) 10K type strain sequencing project: providing services to taxonomists for standard genome sequencing and annotation.</title>
        <authorList>
            <consortium name="The Broad Institute Genomics Platform"/>
            <consortium name="The Broad Institute Genome Sequencing Center for Infectious Disease"/>
            <person name="Wu L."/>
            <person name="Ma J."/>
        </authorList>
    </citation>
    <scope>NUCLEOTIDE SEQUENCE [LARGE SCALE GENOMIC DNA]</scope>
    <source>
        <strain evidence="8">CECT 7398</strain>
    </source>
</reference>
<keyword evidence="4" id="KW-0547">Nucleotide-binding</keyword>
<name>A0ABT8BTH5_9VIBR</name>
<dbReference type="InterPro" id="IPR010192">
    <property type="entry name" value="MenE"/>
</dbReference>
<proteinExistence type="inferred from homology"/>
<keyword evidence="8" id="KW-1185">Reference proteome</keyword>
<dbReference type="InterPro" id="IPR045851">
    <property type="entry name" value="AMP-bd_C_sf"/>
</dbReference>
<dbReference type="Proteomes" id="UP001238540">
    <property type="component" value="Unassembled WGS sequence"/>
</dbReference>
<evidence type="ECO:0000256" key="5">
    <source>
        <dbReference type="ARBA" id="ARBA00022840"/>
    </source>
</evidence>
<dbReference type="InterPro" id="IPR000873">
    <property type="entry name" value="AMP-dep_synth/lig_dom"/>
</dbReference>
<keyword evidence="3 7" id="KW-0436">Ligase</keyword>
<dbReference type="PROSITE" id="PS00455">
    <property type="entry name" value="AMP_BINDING"/>
    <property type="match status" value="1"/>
</dbReference>
<keyword evidence="5" id="KW-0067">ATP-binding</keyword>
<evidence type="ECO:0000256" key="4">
    <source>
        <dbReference type="ARBA" id="ARBA00022741"/>
    </source>
</evidence>
<evidence type="ECO:0000256" key="3">
    <source>
        <dbReference type="ARBA" id="ARBA00022598"/>
    </source>
</evidence>
<dbReference type="GO" id="GO:0008756">
    <property type="term" value="F:o-succinylbenzoate-CoA ligase activity"/>
    <property type="evidence" value="ECO:0007669"/>
    <property type="project" value="UniProtKB-EC"/>
</dbReference>
<gene>
    <name evidence="7" type="primary">menE</name>
    <name evidence="7" type="ORF">QWZ16_12210</name>
</gene>
<evidence type="ECO:0000313" key="7">
    <source>
        <dbReference type="EMBL" id="MDN3610466.1"/>
    </source>
</evidence>
<keyword evidence="2" id="KW-0474">Menaquinone biosynthesis</keyword>
<dbReference type="EC" id="6.2.1.26" evidence="7"/>
<dbReference type="Gene3D" id="3.40.50.12780">
    <property type="entry name" value="N-terminal domain of ligase-like"/>
    <property type="match status" value="1"/>
</dbReference>
<dbReference type="InterPro" id="IPR042099">
    <property type="entry name" value="ANL_N_sf"/>
</dbReference>
<comment type="similarity">
    <text evidence="1">Belongs to the ATP-dependent AMP-binding enzyme family.</text>
</comment>
<dbReference type="PANTHER" id="PTHR43201">
    <property type="entry name" value="ACYL-COA SYNTHETASE"/>
    <property type="match status" value="1"/>
</dbReference>
<dbReference type="NCBIfam" id="NF006539">
    <property type="entry name" value="PRK09029.1"/>
    <property type="match status" value="1"/>
</dbReference>
<organism evidence="7 8">
    <name type="scientific">Vibrio ostreicida</name>
    <dbReference type="NCBI Taxonomy" id="526588"/>
    <lineage>
        <taxon>Bacteria</taxon>
        <taxon>Pseudomonadati</taxon>
        <taxon>Pseudomonadota</taxon>
        <taxon>Gammaproteobacteria</taxon>
        <taxon>Vibrionales</taxon>
        <taxon>Vibrionaceae</taxon>
        <taxon>Vibrio</taxon>
    </lineage>
</organism>
<evidence type="ECO:0000256" key="2">
    <source>
        <dbReference type="ARBA" id="ARBA00022428"/>
    </source>
</evidence>
<dbReference type="RefSeq" id="WP_170882237.1">
    <property type="nucleotide sequence ID" value="NZ_JAUFQC010000001.1"/>
</dbReference>
<dbReference type="CDD" id="cd17630">
    <property type="entry name" value="OSB_MenE-like"/>
    <property type="match status" value="1"/>
</dbReference>
<dbReference type="SUPFAM" id="SSF56801">
    <property type="entry name" value="Acetyl-CoA synthetase-like"/>
    <property type="match status" value="1"/>
</dbReference>
<evidence type="ECO:0000256" key="1">
    <source>
        <dbReference type="ARBA" id="ARBA00006432"/>
    </source>
</evidence>
<dbReference type="EMBL" id="JAUFQC010000001">
    <property type="protein sequence ID" value="MDN3610466.1"/>
    <property type="molecule type" value="Genomic_DNA"/>
</dbReference>
<dbReference type="Pfam" id="PF00501">
    <property type="entry name" value="AMP-binding"/>
    <property type="match status" value="1"/>
</dbReference>
<comment type="caution">
    <text evidence="7">The sequence shown here is derived from an EMBL/GenBank/DDBJ whole genome shotgun (WGS) entry which is preliminary data.</text>
</comment>
<accession>A0ABT8BTH5</accession>
<evidence type="ECO:0000313" key="8">
    <source>
        <dbReference type="Proteomes" id="UP001238540"/>
    </source>
</evidence>
<dbReference type="NCBIfam" id="TIGR01923">
    <property type="entry name" value="menE"/>
    <property type="match status" value="1"/>
</dbReference>
<protein>
    <submittedName>
        <fullName evidence="7">O-succinylbenzoate--CoA ligase</fullName>
        <ecNumber evidence="7">6.2.1.26</ecNumber>
    </submittedName>
</protein>
<evidence type="ECO:0000259" key="6">
    <source>
        <dbReference type="Pfam" id="PF00501"/>
    </source>
</evidence>
<feature type="domain" description="AMP-dependent synthetase/ligase" evidence="6">
    <location>
        <begin position="11"/>
        <end position="321"/>
    </location>
</feature>
<dbReference type="InterPro" id="IPR020845">
    <property type="entry name" value="AMP-binding_CS"/>
</dbReference>
<sequence>MDGWSPSSPMKQWAELCPRQRALRTQDQDYAWADLAREVDAIAAGLSEQGLKRGDILTCIGKNTLGGVLIYLACIELGVACALTMPLPPLELERKLSALYPPNQIRNIWTQSDCSLPNTRPFRIDCNASLTKASLYRPDNLASIIFTSGSTGQPKAVVHTHRQHLASACGLLASFPFQQGDSWLLSLPMYHVSGLAILYRWLYCGATLTMASGNLENDLADVTHASLVATQLNRFVSDRSGLKLRQVLLGGSRIPMSCGVGLARQGIRVWLGYGMTEAASTVTAKPIDGIDSSGSLLLNRQVKVERGRVFVGGETLASGYYQQGQIRPLTQDGWFDTGDLGKWVGDELKIIGRADNMFISGGENIHCEEIETVLDTLPEVTASIVVPIINTQFGHRPVAVIASQSELDITEIEASLSATLAKFKWPDAYYKMPAFLSPSDGKISRHAVKEWLDTADNKVALFPLVQLGLS</sequence>
<dbReference type="Gene3D" id="3.30.300.30">
    <property type="match status" value="1"/>
</dbReference>